<dbReference type="EMBL" id="JAHRHJ020000007">
    <property type="protein sequence ID" value="KAH9307838.1"/>
    <property type="molecule type" value="Genomic_DNA"/>
</dbReference>
<keyword evidence="6" id="KW-0408">Iron</keyword>
<comment type="cofactor">
    <cofactor evidence="1">
        <name>Fe(2+)</name>
        <dbReference type="ChEBI" id="CHEBI:29033"/>
    </cofactor>
</comment>
<evidence type="ECO:0000256" key="3">
    <source>
        <dbReference type="ARBA" id="ARBA00013133"/>
    </source>
</evidence>
<dbReference type="SUPFAM" id="SSF51182">
    <property type="entry name" value="RmlC-like cupins"/>
    <property type="match status" value="1"/>
</dbReference>
<feature type="region of interest" description="Disordered" evidence="8">
    <location>
        <begin position="1"/>
        <end position="41"/>
    </location>
</feature>
<dbReference type="OMA" id="PTQGFER"/>
<dbReference type="Proteomes" id="UP000824469">
    <property type="component" value="Unassembled WGS sequence"/>
</dbReference>
<organism evidence="9 10">
    <name type="scientific">Taxus chinensis</name>
    <name type="common">Chinese yew</name>
    <name type="synonym">Taxus wallichiana var. chinensis</name>
    <dbReference type="NCBI Taxonomy" id="29808"/>
    <lineage>
        <taxon>Eukaryota</taxon>
        <taxon>Viridiplantae</taxon>
        <taxon>Streptophyta</taxon>
        <taxon>Embryophyta</taxon>
        <taxon>Tracheophyta</taxon>
        <taxon>Spermatophyta</taxon>
        <taxon>Pinopsida</taxon>
        <taxon>Pinidae</taxon>
        <taxon>Conifers II</taxon>
        <taxon>Cupressales</taxon>
        <taxon>Taxaceae</taxon>
        <taxon>Taxus</taxon>
    </lineage>
</organism>
<gene>
    <name evidence="9" type="ORF">KI387_035749</name>
</gene>
<proteinExistence type="inferred from homology"/>
<dbReference type="CDD" id="cd20289">
    <property type="entry name" value="cupin_ADO"/>
    <property type="match status" value="1"/>
</dbReference>
<name>A0AA38FQX0_TAXCH</name>
<keyword evidence="5" id="KW-0560">Oxidoreductase</keyword>
<dbReference type="PANTHER" id="PTHR22966:SF61">
    <property type="entry name" value="2-AMINOETHANETHIOL DIOXYGENASE"/>
    <property type="match status" value="1"/>
</dbReference>
<comment type="caution">
    <text evidence="9">The sequence shown here is derived from an EMBL/GenBank/DDBJ whole genome shotgun (WGS) entry which is preliminary data.</text>
</comment>
<dbReference type="AlphaFoldDB" id="A0AA38FQX0"/>
<sequence length="255" mass="27971">MPRRIKSVENGSPIQGIERKKPSVAKGLNNNGNGNSNGNIKKSNVQRLYDLCVETFSPPGTLPSPDAIQNLRSFLDTIKPYDLGLKEVASVQDVNSAPVGRPNMRKGKGRRSADKRAGFAPPITYLHVYECDSFSIGIFCLPTSAILPLHNHPGMTVLSKLLYGSMHIRSYDCIDPTDIQQISGPPQSRLAKTKIDTVYTSPCETSILCPRTGGNIHSFTAVTSCAVLDVLAPPYSEKDGRHCTYYRDYPYSKLP</sequence>
<keyword evidence="10" id="KW-1185">Reference proteome</keyword>
<accession>A0AA38FQX0</accession>
<evidence type="ECO:0000313" key="9">
    <source>
        <dbReference type="EMBL" id="KAH9307838.1"/>
    </source>
</evidence>
<feature type="non-terminal residue" evidence="9">
    <location>
        <position position="255"/>
    </location>
</feature>
<reference evidence="9 10" key="1">
    <citation type="journal article" date="2021" name="Nat. Plants">
        <title>The Taxus genome provides insights into paclitaxel biosynthesis.</title>
        <authorList>
            <person name="Xiong X."/>
            <person name="Gou J."/>
            <person name="Liao Q."/>
            <person name="Li Y."/>
            <person name="Zhou Q."/>
            <person name="Bi G."/>
            <person name="Li C."/>
            <person name="Du R."/>
            <person name="Wang X."/>
            <person name="Sun T."/>
            <person name="Guo L."/>
            <person name="Liang H."/>
            <person name="Lu P."/>
            <person name="Wu Y."/>
            <person name="Zhang Z."/>
            <person name="Ro D.K."/>
            <person name="Shang Y."/>
            <person name="Huang S."/>
            <person name="Yan J."/>
        </authorList>
    </citation>
    <scope>NUCLEOTIDE SEQUENCE [LARGE SCALE GENOMIC DNA]</scope>
    <source>
        <strain evidence="9">Ta-2019</strain>
    </source>
</reference>
<comment type="similarity">
    <text evidence="2">Belongs to the cysteine dioxygenase family.</text>
</comment>
<evidence type="ECO:0000313" key="10">
    <source>
        <dbReference type="Proteomes" id="UP000824469"/>
    </source>
</evidence>
<dbReference type="Pfam" id="PF07847">
    <property type="entry name" value="PCO_ADO"/>
    <property type="match status" value="1"/>
</dbReference>
<evidence type="ECO:0000256" key="7">
    <source>
        <dbReference type="ARBA" id="ARBA00024284"/>
    </source>
</evidence>
<dbReference type="GO" id="GO:0017172">
    <property type="term" value="F:cysteine dioxygenase activity"/>
    <property type="evidence" value="ECO:0007669"/>
    <property type="project" value="UniProtKB-EC"/>
</dbReference>
<dbReference type="InterPro" id="IPR011051">
    <property type="entry name" value="RmlC_Cupin_sf"/>
</dbReference>
<evidence type="ECO:0000256" key="2">
    <source>
        <dbReference type="ARBA" id="ARBA00006622"/>
    </source>
</evidence>
<evidence type="ECO:0000256" key="4">
    <source>
        <dbReference type="ARBA" id="ARBA00022723"/>
    </source>
</evidence>
<dbReference type="EC" id="1.13.11.20" evidence="3"/>
<dbReference type="GO" id="GO:0046872">
    <property type="term" value="F:metal ion binding"/>
    <property type="evidence" value="ECO:0007669"/>
    <property type="project" value="UniProtKB-KW"/>
</dbReference>
<dbReference type="InterPro" id="IPR014710">
    <property type="entry name" value="RmlC-like_jellyroll"/>
</dbReference>
<comment type="catalytic activity">
    <reaction evidence="7">
        <text>L-cysteine + O2 = 3-sulfino-L-alanine + H(+)</text>
        <dbReference type="Rhea" id="RHEA:20441"/>
        <dbReference type="ChEBI" id="CHEBI:15378"/>
        <dbReference type="ChEBI" id="CHEBI:15379"/>
        <dbReference type="ChEBI" id="CHEBI:35235"/>
        <dbReference type="ChEBI" id="CHEBI:61085"/>
        <dbReference type="EC" id="1.13.11.20"/>
    </reaction>
    <physiologicalReaction direction="left-to-right" evidence="7">
        <dbReference type="Rhea" id="RHEA:20442"/>
    </physiologicalReaction>
</comment>
<dbReference type="GO" id="GO:0070483">
    <property type="term" value="P:detection of hypoxia"/>
    <property type="evidence" value="ECO:0007669"/>
    <property type="project" value="UniProtKB-ARBA"/>
</dbReference>
<keyword evidence="4" id="KW-0479">Metal-binding</keyword>
<feature type="compositionally biased region" description="Low complexity" evidence="8">
    <location>
        <begin position="26"/>
        <end position="41"/>
    </location>
</feature>
<evidence type="ECO:0000256" key="6">
    <source>
        <dbReference type="ARBA" id="ARBA00023004"/>
    </source>
</evidence>
<evidence type="ECO:0000256" key="1">
    <source>
        <dbReference type="ARBA" id="ARBA00001954"/>
    </source>
</evidence>
<protein>
    <recommendedName>
        <fullName evidence="3">cysteine dioxygenase</fullName>
        <ecNumber evidence="3">1.13.11.20</ecNumber>
    </recommendedName>
</protein>
<dbReference type="Gene3D" id="2.60.120.10">
    <property type="entry name" value="Jelly Rolls"/>
    <property type="match status" value="1"/>
</dbReference>
<dbReference type="InterPro" id="IPR012864">
    <property type="entry name" value="PCO/ADO"/>
</dbReference>
<dbReference type="PANTHER" id="PTHR22966">
    <property type="entry name" value="2-AMINOETHANETHIOL DIOXYGENASE"/>
    <property type="match status" value="1"/>
</dbReference>
<evidence type="ECO:0000256" key="8">
    <source>
        <dbReference type="SAM" id="MobiDB-lite"/>
    </source>
</evidence>
<evidence type="ECO:0000256" key="5">
    <source>
        <dbReference type="ARBA" id="ARBA00023002"/>
    </source>
</evidence>
<feature type="region of interest" description="Disordered" evidence="8">
    <location>
        <begin position="96"/>
        <end position="115"/>
    </location>
</feature>